<proteinExistence type="predicted"/>
<evidence type="ECO:0000256" key="1">
    <source>
        <dbReference type="SAM" id="MobiDB-lite"/>
    </source>
</evidence>
<accession>A0A370I192</accession>
<keyword evidence="3" id="KW-1185">Reference proteome</keyword>
<name>A0A370I192_9NOCA</name>
<comment type="caution">
    <text evidence="2">The sequence shown here is derived from an EMBL/GenBank/DDBJ whole genome shotgun (WGS) entry which is preliminary data.</text>
</comment>
<feature type="region of interest" description="Disordered" evidence="1">
    <location>
        <begin position="34"/>
        <end position="54"/>
    </location>
</feature>
<evidence type="ECO:0000313" key="3">
    <source>
        <dbReference type="Proteomes" id="UP000254869"/>
    </source>
</evidence>
<dbReference type="Proteomes" id="UP000254869">
    <property type="component" value="Unassembled WGS sequence"/>
</dbReference>
<dbReference type="EMBL" id="QQBC01000009">
    <property type="protein sequence ID" value="RDI63951.1"/>
    <property type="molecule type" value="Genomic_DNA"/>
</dbReference>
<evidence type="ECO:0000313" key="2">
    <source>
        <dbReference type="EMBL" id="RDI63951.1"/>
    </source>
</evidence>
<dbReference type="STRING" id="1210086.GCA_001613105_05385"/>
<dbReference type="AlphaFoldDB" id="A0A370I192"/>
<dbReference type="RefSeq" id="WP_156524945.1">
    <property type="nucleotide sequence ID" value="NZ_QQBC01000009.1"/>
</dbReference>
<gene>
    <name evidence="2" type="ORF">DFR76_109291</name>
</gene>
<sequence>MTVEPLVIEFRSVPEELARVRGLLWTWLTSTAADPTHGRPDARIRRHSAAAACR</sequence>
<organism evidence="2 3">
    <name type="scientific">Nocardia pseudobrasiliensis</name>
    <dbReference type="NCBI Taxonomy" id="45979"/>
    <lineage>
        <taxon>Bacteria</taxon>
        <taxon>Bacillati</taxon>
        <taxon>Actinomycetota</taxon>
        <taxon>Actinomycetes</taxon>
        <taxon>Mycobacteriales</taxon>
        <taxon>Nocardiaceae</taxon>
        <taxon>Nocardia</taxon>
    </lineage>
</organism>
<protein>
    <submittedName>
        <fullName evidence="2">Uncharacterized protein</fullName>
    </submittedName>
</protein>
<reference evidence="2 3" key="1">
    <citation type="submission" date="2018-07" db="EMBL/GenBank/DDBJ databases">
        <title>Genomic Encyclopedia of Type Strains, Phase IV (KMG-IV): sequencing the most valuable type-strain genomes for metagenomic binning, comparative biology and taxonomic classification.</title>
        <authorList>
            <person name="Goeker M."/>
        </authorList>
    </citation>
    <scope>NUCLEOTIDE SEQUENCE [LARGE SCALE GENOMIC DNA]</scope>
    <source>
        <strain evidence="2 3">DSM 44290</strain>
    </source>
</reference>